<evidence type="ECO:0000313" key="3">
    <source>
        <dbReference type="Proteomes" id="UP000232722"/>
    </source>
</evidence>
<dbReference type="EMBL" id="LLXJ01001569">
    <property type="protein sequence ID" value="PKC01586.1"/>
    <property type="molecule type" value="Genomic_DNA"/>
</dbReference>
<dbReference type="VEuPathDB" id="FungiDB:FUN_010242"/>
<proteinExistence type="predicted"/>
<reference evidence="2 3" key="1">
    <citation type="submission" date="2016-04" db="EMBL/GenBank/DDBJ databases">
        <title>Genome analyses suggest a sexual origin of heterokaryosis in a supposedly ancient asexual fungus.</title>
        <authorList>
            <person name="Ropars J."/>
            <person name="Sedzielewska K."/>
            <person name="Noel J."/>
            <person name="Charron P."/>
            <person name="Farinelli L."/>
            <person name="Marton T."/>
            <person name="Kruger M."/>
            <person name="Pelin A."/>
            <person name="Brachmann A."/>
            <person name="Corradi N."/>
        </authorList>
    </citation>
    <scope>NUCLEOTIDE SEQUENCE [LARGE SCALE GENOMIC DNA]</scope>
    <source>
        <strain evidence="2 3">A5</strain>
    </source>
</reference>
<reference evidence="2 3" key="2">
    <citation type="submission" date="2017-09" db="EMBL/GenBank/DDBJ databases">
        <title>Extensive intraspecific genome diversity in a model arbuscular mycorrhizal fungus.</title>
        <authorList>
            <person name="Chen E.C."/>
            <person name="Morin E."/>
            <person name="Beaudet D."/>
            <person name="Noel J."/>
            <person name="Ndikumana S."/>
            <person name="Charron P."/>
            <person name="St-Onge C."/>
            <person name="Giorgi J."/>
            <person name="Grigoriev I.V."/>
            <person name="Roux C."/>
            <person name="Martin F.M."/>
            <person name="Corradi N."/>
        </authorList>
    </citation>
    <scope>NUCLEOTIDE SEQUENCE [LARGE SCALE GENOMIC DNA]</scope>
    <source>
        <strain evidence="2 3">A5</strain>
    </source>
</reference>
<organism evidence="2 3">
    <name type="scientific">Rhizophagus irregularis</name>
    <dbReference type="NCBI Taxonomy" id="588596"/>
    <lineage>
        <taxon>Eukaryota</taxon>
        <taxon>Fungi</taxon>
        <taxon>Fungi incertae sedis</taxon>
        <taxon>Mucoromycota</taxon>
        <taxon>Glomeromycotina</taxon>
        <taxon>Glomeromycetes</taxon>
        <taxon>Glomerales</taxon>
        <taxon>Glomeraceae</taxon>
        <taxon>Rhizophagus</taxon>
    </lineage>
</organism>
<gene>
    <name evidence="2" type="ORF">RhiirA5_426479</name>
</gene>
<dbReference type="VEuPathDB" id="FungiDB:RhiirFUN_023949"/>
<dbReference type="Proteomes" id="UP000232722">
    <property type="component" value="Unassembled WGS sequence"/>
</dbReference>
<dbReference type="VEuPathDB" id="FungiDB:RhiirA1_464203"/>
<accession>A0A2N0P442</accession>
<evidence type="ECO:0000256" key="1">
    <source>
        <dbReference type="SAM" id="MobiDB-lite"/>
    </source>
</evidence>
<feature type="region of interest" description="Disordered" evidence="1">
    <location>
        <begin position="1"/>
        <end position="27"/>
    </location>
</feature>
<dbReference type="VEuPathDB" id="FungiDB:FUN_014682"/>
<dbReference type="VEuPathDB" id="FungiDB:RhiirFUN_023950"/>
<protein>
    <submittedName>
        <fullName evidence="2">Uncharacterized protein</fullName>
    </submittedName>
</protein>
<sequence>MGHQKEKFSRSYSKQKTSNLTSPSSFPSIAHDEKWCKLADKLMDSQLAYIKLLLVNRWQSVITYEKNLKDYESSYIPLYLPDNKVLTTYHLVLADSHYLKLFHLRDQKYLKFVDFWRTSSERSTLKDLPDFHLICSGSSRNSLFSEFMPPTVVPAFMPDDHQDDSSDMTLDPVFQSVIQNPAFQRIWPMGPDPYYTFRQNDKILIKFILTDKYNPYTFGSDGEMDKFLLPDYPIQLIPIDYKNNATQCHSSRLLNYDDDDSDLSIYVPFTSISVAQLMSDTGLSIATATRLVAKLPALHAAAKAIFALPIVTPSRQINSFIDFDKLLSVYDVPFLPCTFDASTLNDDSEPMASSYDFSTLSWEEVLFKLHEVEDLCAKCILKQKTLLAHFNSLSDSFSAKSRVYLAFGPLCQLDNSLFEQKCLLYLRLDFLSFTANSKNDIAILSANDHPLYDDSVNNDPSPLPLTVWTSNHEANPNVILDLCIPSLQLTFDTADSDISALPPVSSLNYIPVAFLPPASASALCYDNIQPTQNVRSNRLYFIQRGNCYFLLDPTSDLNNCYTIHTNSPLLSTNRISFRTQHKYFNRLRQLLLIQRQSYFYLGFYFSCPHCKTLAAYVMSRFRHTCHIYDKKLIQTPPLPSSSPFTLPCKCISERQNDGFYKTVTFRRLETFYHKSYAFYDVFKYDNGLLTT</sequence>
<name>A0A2N0P442_9GLOM</name>
<feature type="compositionally biased region" description="Polar residues" evidence="1">
    <location>
        <begin position="10"/>
        <end position="27"/>
    </location>
</feature>
<comment type="caution">
    <text evidence="2">The sequence shown here is derived from an EMBL/GenBank/DDBJ whole genome shotgun (WGS) entry which is preliminary data.</text>
</comment>
<dbReference type="AlphaFoldDB" id="A0A2N0P442"/>
<evidence type="ECO:0000313" key="2">
    <source>
        <dbReference type="EMBL" id="PKC01586.1"/>
    </source>
</evidence>